<dbReference type="OrthoDB" id="1431934at2759"/>
<dbReference type="GO" id="GO:0016567">
    <property type="term" value="P:protein ubiquitination"/>
    <property type="evidence" value="ECO:0007669"/>
    <property type="project" value="InterPro"/>
</dbReference>
<evidence type="ECO:0000256" key="3">
    <source>
        <dbReference type="ARBA" id="ARBA00022679"/>
    </source>
</evidence>
<evidence type="ECO:0000256" key="7">
    <source>
        <dbReference type="ARBA" id="ARBA00022786"/>
    </source>
</evidence>
<reference evidence="13" key="1">
    <citation type="submission" date="2021-06" db="EMBL/GenBank/DDBJ databases">
        <authorList>
            <person name="Kallberg Y."/>
            <person name="Tangrot J."/>
            <person name="Rosling A."/>
        </authorList>
    </citation>
    <scope>NUCLEOTIDE SEQUENCE</scope>
    <source>
        <strain evidence="13">UK204</strain>
    </source>
</reference>
<name>A0A9N9GM95_9GLOM</name>
<accession>A0A9N9GM95</accession>
<evidence type="ECO:0000256" key="9">
    <source>
        <dbReference type="PROSITE-ProRule" id="PRU00175"/>
    </source>
</evidence>
<feature type="domain" description="RING-type" evidence="11">
    <location>
        <begin position="7"/>
        <end position="57"/>
    </location>
</feature>
<dbReference type="Pfam" id="PF22191">
    <property type="entry name" value="IBR_1"/>
    <property type="match status" value="1"/>
</dbReference>
<keyword evidence="7" id="KW-0833">Ubl conjugation pathway</keyword>
<evidence type="ECO:0000256" key="4">
    <source>
        <dbReference type="ARBA" id="ARBA00022723"/>
    </source>
</evidence>
<evidence type="ECO:0000256" key="6">
    <source>
        <dbReference type="ARBA" id="ARBA00022771"/>
    </source>
</evidence>
<dbReference type="GO" id="GO:0061630">
    <property type="term" value="F:ubiquitin protein ligase activity"/>
    <property type="evidence" value="ECO:0007669"/>
    <property type="project" value="UniProtKB-EC"/>
</dbReference>
<dbReference type="PROSITE" id="PS51873">
    <property type="entry name" value="TRIAD"/>
    <property type="match status" value="1"/>
</dbReference>
<dbReference type="InterPro" id="IPR013083">
    <property type="entry name" value="Znf_RING/FYVE/PHD"/>
</dbReference>
<feature type="domain" description="RING-type" evidence="12">
    <location>
        <begin position="3"/>
        <end position="217"/>
    </location>
</feature>
<dbReference type="Pfam" id="PF01485">
    <property type="entry name" value="IBR"/>
    <property type="match status" value="1"/>
</dbReference>
<evidence type="ECO:0000259" key="11">
    <source>
        <dbReference type="PROSITE" id="PS50089"/>
    </source>
</evidence>
<dbReference type="GO" id="GO:0008270">
    <property type="term" value="F:zinc ion binding"/>
    <property type="evidence" value="ECO:0007669"/>
    <property type="project" value="UniProtKB-KW"/>
</dbReference>
<dbReference type="AlphaFoldDB" id="A0A9N9GM95"/>
<dbReference type="InterPro" id="IPR031127">
    <property type="entry name" value="E3_UB_ligase_RBR"/>
</dbReference>
<gene>
    <name evidence="13" type="ORF">FCALED_LOCUS9121</name>
</gene>
<evidence type="ECO:0000313" key="13">
    <source>
        <dbReference type="EMBL" id="CAG8612034.1"/>
    </source>
</evidence>
<keyword evidence="5" id="KW-0677">Repeat</keyword>
<feature type="region of interest" description="Disordered" evidence="10">
    <location>
        <begin position="235"/>
        <end position="263"/>
    </location>
</feature>
<evidence type="ECO:0000256" key="5">
    <source>
        <dbReference type="ARBA" id="ARBA00022737"/>
    </source>
</evidence>
<dbReference type="PANTHER" id="PTHR11685">
    <property type="entry name" value="RBR FAMILY RING FINGER AND IBR DOMAIN-CONTAINING"/>
    <property type="match status" value="1"/>
</dbReference>
<protein>
    <recommendedName>
        <fullName evidence="2">RBR-type E3 ubiquitin transferase</fullName>
        <ecNumber evidence="2">2.3.2.31</ecNumber>
    </recommendedName>
</protein>
<dbReference type="EMBL" id="CAJVPQ010002903">
    <property type="protein sequence ID" value="CAG8612034.1"/>
    <property type="molecule type" value="Genomic_DNA"/>
</dbReference>
<evidence type="ECO:0000256" key="1">
    <source>
        <dbReference type="ARBA" id="ARBA00001798"/>
    </source>
</evidence>
<evidence type="ECO:0000256" key="2">
    <source>
        <dbReference type="ARBA" id="ARBA00012251"/>
    </source>
</evidence>
<dbReference type="InterPro" id="IPR002867">
    <property type="entry name" value="IBR_dom"/>
</dbReference>
<comment type="catalytic activity">
    <reaction evidence="1">
        <text>[E2 ubiquitin-conjugating enzyme]-S-ubiquitinyl-L-cysteine + [acceptor protein]-L-lysine = [E2 ubiquitin-conjugating enzyme]-L-cysteine + [acceptor protein]-N(6)-ubiquitinyl-L-lysine.</text>
        <dbReference type="EC" id="2.3.2.31"/>
    </reaction>
</comment>
<evidence type="ECO:0000313" key="14">
    <source>
        <dbReference type="Proteomes" id="UP000789570"/>
    </source>
</evidence>
<dbReference type="InterPro" id="IPR001841">
    <property type="entry name" value="Znf_RING"/>
</dbReference>
<evidence type="ECO:0000259" key="12">
    <source>
        <dbReference type="PROSITE" id="PS51873"/>
    </source>
</evidence>
<dbReference type="Gene3D" id="3.30.40.10">
    <property type="entry name" value="Zinc/RING finger domain, C3HC4 (zinc finger)"/>
    <property type="match status" value="1"/>
</dbReference>
<dbReference type="Proteomes" id="UP000789570">
    <property type="component" value="Unassembled WGS sequence"/>
</dbReference>
<keyword evidence="4" id="KW-0479">Metal-binding</keyword>
<proteinExistence type="predicted"/>
<dbReference type="PROSITE" id="PS50089">
    <property type="entry name" value="ZF_RING_2"/>
    <property type="match status" value="1"/>
</dbReference>
<sequence>METYLECSICCEDYTVIKKISSVCGHDDLCPICIKRHIEAELNTKGDIVQVRCPKSRCTTELTYEDLRRLAPKELFERYDTLLLRAAIRKLPDFRWCKAPRCGSGQEHTTGDNLPIITCEACGAKSCFTHDVPWHVGLTCSQFTERLNTTDYTANAAYYERHTKQCPQCHSSIEKNDGCDHMSCRCGYEFCWLCLGDYENIRQHGNHYHEPTCQYYAGYDSDDDDVEQNMVADVVWEDDDEDEVEEDEDEVDEEDEDEEDEEE</sequence>
<keyword evidence="8" id="KW-0862">Zinc</keyword>
<dbReference type="CDD" id="cd20335">
    <property type="entry name" value="BRcat_RBR"/>
    <property type="match status" value="1"/>
</dbReference>
<dbReference type="EC" id="2.3.2.31" evidence="2"/>
<keyword evidence="14" id="KW-1185">Reference proteome</keyword>
<evidence type="ECO:0000256" key="10">
    <source>
        <dbReference type="SAM" id="MobiDB-lite"/>
    </source>
</evidence>
<dbReference type="Gene3D" id="1.20.120.1750">
    <property type="match status" value="1"/>
</dbReference>
<keyword evidence="3" id="KW-0808">Transferase</keyword>
<dbReference type="SMART" id="SM00647">
    <property type="entry name" value="IBR"/>
    <property type="match status" value="2"/>
</dbReference>
<organism evidence="13 14">
    <name type="scientific">Funneliformis caledonium</name>
    <dbReference type="NCBI Taxonomy" id="1117310"/>
    <lineage>
        <taxon>Eukaryota</taxon>
        <taxon>Fungi</taxon>
        <taxon>Fungi incertae sedis</taxon>
        <taxon>Mucoromycota</taxon>
        <taxon>Glomeromycotina</taxon>
        <taxon>Glomeromycetes</taxon>
        <taxon>Glomerales</taxon>
        <taxon>Glomeraceae</taxon>
        <taxon>Funneliformis</taxon>
    </lineage>
</organism>
<dbReference type="InterPro" id="IPR044066">
    <property type="entry name" value="TRIAD_supradom"/>
</dbReference>
<dbReference type="SUPFAM" id="SSF57850">
    <property type="entry name" value="RING/U-box"/>
    <property type="match status" value="3"/>
</dbReference>
<comment type="caution">
    <text evidence="13">The sequence shown here is derived from an EMBL/GenBank/DDBJ whole genome shotgun (WGS) entry which is preliminary data.</text>
</comment>
<feature type="non-terminal residue" evidence="13">
    <location>
        <position position="263"/>
    </location>
</feature>
<keyword evidence="6 9" id="KW-0863">Zinc-finger</keyword>
<evidence type="ECO:0000256" key="8">
    <source>
        <dbReference type="ARBA" id="ARBA00022833"/>
    </source>
</evidence>